<name>A0ABN2L585_9ACTN</name>
<evidence type="ECO:0000313" key="4">
    <source>
        <dbReference type="Proteomes" id="UP001500655"/>
    </source>
</evidence>
<evidence type="ECO:0000313" key="3">
    <source>
        <dbReference type="EMBL" id="GAA1774186.1"/>
    </source>
</evidence>
<dbReference type="RefSeq" id="WP_344087563.1">
    <property type="nucleotide sequence ID" value="NZ_BAAALS010000037.1"/>
</dbReference>
<dbReference type="InterPro" id="IPR041657">
    <property type="entry name" value="HTH_17"/>
</dbReference>
<keyword evidence="4" id="KW-1185">Reference proteome</keyword>
<sequence>MRSSANGQPVETTTGSGSINVNGLPALISIPLAAKILGLSRASAYRYAAAEELPIKRLGGRVYVITARLRPLFDGIDEVAA</sequence>
<evidence type="ECO:0000259" key="2">
    <source>
        <dbReference type="Pfam" id="PF12728"/>
    </source>
</evidence>
<dbReference type="Proteomes" id="UP001500655">
    <property type="component" value="Unassembled WGS sequence"/>
</dbReference>
<protein>
    <recommendedName>
        <fullName evidence="2">Helix-turn-helix domain-containing protein</fullName>
    </recommendedName>
</protein>
<comment type="caution">
    <text evidence="3">The sequence shown here is derived from an EMBL/GenBank/DDBJ whole genome shotgun (WGS) entry which is preliminary data.</text>
</comment>
<dbReference type="Pfam" id="PF12728">
    <property type="entry name" value="HTH_17"/>
    <property type="match status" value="1"/>
</dbReference>
<feature type="domain" description="Helix-turn-helix" evidence="2">
    <location>
        <begin position="32"/>
        <end position="65"/>
    </location>
</feature>
<organism evidence="3 4">
    <name type="scientific">Luedemannella helvata</name>
    <dbReference type="NCBI Taxonomy" id="349315"/>
    <lineage>
        <taxon>Bacteria</taxon>
        <taxon>Bacillati</taxon>
        <taxon>Actinomycetota</taxon>
        <taxon>Actinomycetes</taxon>
        <taxon>Micromonosporales</taxon>
        <taxon>Micromonosporaceae</taxon>
        <taxon>Luedemannella</taxon>
    </lineage>
</organism>
<accession>A0ABN2L585</accession>
<dbReference type="EMBL" id="BAAALS010000037">
    <property type="protein sequence ID" value="GAA1774186.1"/>
    <property type="molecule type" value="Genomic_DNA"/>
</dbReference>
<proteinExistence type="predicted"/>
<evidence type="ECO:0000256" key="1">
    <source>
        <dbReference type="SAM" id="MobiDB-lite"/>
    </source>
</evidence>
<gene>
    <name evidence="3" type="ORF">GCM10009681_52160</name>
</gene>
<feature type="region of interest" description="Disordered" evidence="1">
    <location>
        <begin position="1"/>
        <end position="21"/>
    </location>
</feature>
<reference evidence="3 4" key="1">
    <citation type="journal article" date="2019" name="Int. J. Syst. Evol. Microbiol.">
        <title>The Global Catalogue of Microorganisms (GCM) 10K type strain sequencing project: providing services to taxonomists for standard genome sequencing and annotation.</title>
        <authorList>
            <consortium name="The Broad Institute Genomics Platform"/>
            <consortium name="The Broad Institute Genome Sequencing Center for Infectious Disease"/>
            <person name="Wu L."/>
            <person name="Ma J."/>
        </authorList>
    </citation>
    <scope>NUCLEOTIDE SEQUENCE [LARGE SCALE GENOMIC DNA]</scope>
    <source>
        <strain evidence="3 4">JCM 13249</strain>
    </source>
</reference>